<evidence type="ECO:0000313" key="3">
    <source>
        <dbReference type="EMBL" id="CAG8695973.1"/>
    </source>
</evidence>
<keyword evidence="2" id="KW-0732">Signal</keyword>
<feature type="signal peptide" evidence="2">
    <location>
        <begin position="1"/>
        <end position="21"/>
    </location>
</feature>
<feature type="region of interest" description="Disordered" evidence="1">
    <location>
        <begin position="25"/>
        <end position="69"/>
    </location>
</feature>
<evidence type="ECO:0000256" key="2">
    <source>
        <dbReference type="SAM" id="SignalP"/>
    </source>
</evidence>
<protein>
    <submittedName>
        <fullName evidence="3">5258_t:CDS:1</fullName>
    </submittedName>
</protein>
<feature type="compositionally biased region" description="Gly residues" evidence="1">
    <location>
        <begin position="35"/>
        <end position="52"/>
    </location>
</feature>
<organism evidence="3 4">
    <name type="scientific">Gigaspora margarita</name>
    <dbReference type="NCBI Taxonomy" id="4874"/>
    <lineage>
        <taxon>Eukaryota</taxon>
        <taxon>Fungi</taxon>
        <taxon>Fungi incertae sedis</taxon>
        <taxon>Mucoromycota</taxon>
        <taxon>Glomeromycotina</taxon>
        <taxon>Glomeromycetes</taxon>
        <taxon>Diversisporales</taxon>
        <taxon>Gigasporaceae</taxon>
        <taxon>Gigaspora</taxon>
    </lineage>
</organism>
<evidence type="ECO:0000313" key="4">
    <source>
        <dbReference type="Proteomes" id="UP000789901"/>
    </source>
</evidence>
<dbReference type="Proteomes" id="UP000789901">
    <property type="component" value="Unassembled WGS sequence"/>
</dbReference>
<dbReference type="EMBL" id="CAJVQB010007032">
    <property type="protein sequence ID" value="CAG8695973.1"/>
    <property type="molecule type" value="Genomic_DNA"/>
</dbReference>
<comment type="caution">
    <text evidence="3">The sequence shown here is derived from an EMBL/GenBank/DDBJ whole genome shotgun (WGS) entry which is preliminary data.</text>
</comment>
<reference evidence="3 4" key="1">
    <citation type="submission" date="2021-06" db="EMBL/GenBank/DDBJ databases">
        <authorList>
            <person name="Kallberg Y."/>
            <person name="Tangrot J."/>
            <person name="Rosling A."/>
        </authorList>
    </citation>
    <scope>NUCLEOTIDE SEQUENCE [LARGE SCALE GENOMIC DNA]</scope>
    <source>
        <strain evidence="3 4">120-4 pot B 10/14</strain>
    </source>
</reference>
<proteinExistence type="predicted"/>
<name>A0ABN7UXB0_GIGMA</name>
<evidence type="ECO:0000256" key="1">
    <source>
        <dbReference type="SAM" id="MobiDB-lite"/>
    </source>
</evidence>
<keyword evidence="4" id="KW-1185">Reference proteome</keyword>
<accession>A0ABN7UXB0</accession>
<feature type="chain" id="PRO_5046609065" evidence="2">
    <location>
        <begin position="22"/>
        <end position="186"/>
    </location>
</feature>
<sequence>MKISFIVLLCIVFFATTFVLAFPTPQSGGKDSSSGGKGSSSGGKGSSSGGKDGSQNTPPPITPSSSQGKVWHPEVKFNVTSPKTGQCFQPTSDITVRWTSTYTDEKVLIKILYYDDPSFSLGLDPKNEATASAGTFTIKAVNWPNGSYMAMVELESDSEQFGSSGRFRICDKTTTTSKTSDTKKTS</sequence>
<gene>
    <name evidence="3" type="ORF">GMARGA_LOCUS11813</name>
</gene>